<dbReference type="Gene3D" id="1.20.1260.100">
    <property type="entry name" value="TspO/MBR protein"/>
    <property type="match status" value="1"/>
</dbReference>
<feature type="transmembrane region" description="Helical" evidence="6">
    <location>
        <begin position="86"/>
        <end position="104"/>
    </location>
</feature>
<dbReference type="PANTHER" id="PTHR10057">
    <property type="entry name" value="PERIPHERAL-TYPE BENZODIAZEPINE RECEPTOR"/>
    <property type="match status" value="1"/>
</dbReference>
<dbReference type="Pfam" id="PF03073">
    <property type="entry name" value="TspO_MBR"/>
    <property type="match status" value="1"/>
</dbReference>
<feature type="transmembrane region" description="Helical" evidence="6">
    <location>
        <begin position="140"/>
        <end position="162"/>
    </location>
</feature>
<evidence type="ECO:0000313" key="8">
    <source>
        <dbReference type="Proteomes" id="UP000603141"/>
    </source>
</evidence>
<evidence type="ECO:0000256" key="1">
    <source>
        <dbReference type="ARBA" id="ARBA00004141"/>
    </source>
</evidence>
<dbReference type="FunFam" id="1.20.1260.100:FF:000001">
    <property type="entry name" value="translocator protein 2"/>
    <property type="match status" value="1"/>
</dbReference>
<accession>A0A934S8K1</accession>
<dbReference type="Proteomes" id="UP000603141">
    <property type="component" value="Unassembled WGS sequence"/>
</dbReference>
<feature type="transmembrane region" description="Helical" evidence="6">
    <location>
        <begin position="14"/>
        <end position="36"/>
    </location>
</feature>
<feature type="transmembrane region" description="Helical" evidence="6">
    <location>
        <begin position="56"/>
        <end position="79"/>
    </location>
</feature>
<comment type="similarity">
    <text evidence="2">Belongs to the TspO/BZRP family.</text>
</comment>
<dbReference type="GO" id="GO:0033013">
    <property type="term" value="P:tetrapyrrole metabolic process"/>
    <property type="evidence" value="ECO:0007669"/>
    <property type="project" value="UniProtKB-ARBA"/>
</dbReference>
<evidence type="ECO:0000313" key="7">
    <source>
        <dbReference type="EMBL" id="MBK1883320.1"/>
    </source>
</evidence>
<evidence type="ECO:0000256" key="4">
    <source>
        <dbReference type="ARBA" id="ARBA00022989"/>
    </source>
</evidence>
<evidence type="ECO:0000256" key="5">
    <source>
        <dbReference type="ARBA" id="ARBA00023136"/>
    </source>
</evidence>
<organism evidence="7 8">
    <name type="scientific">Luteolibacter pohnpeiensis</name>
    <dbReference type="NCBI Taxonomy" id="454153"/>
    <lineage>
        <taxon>Bacteria</taxon>
        <taxon>Pseudomonadati</taxon>
        <taxon>Verrucomicrobiota</taxon>
        <taxon>Verrucomicrobiia</taxon>
        <taxon>Verrucomicrobiales</taxon>
        <taxon>Verrucomicrobiaceae</taxon>
        <taxon>Luteolibacter</taxon>
    </lineage>
</organism>
<dbReference type="PANTHER" id="PTHR10057:SF0">
    <property type="entry name" value="TRANSLOCATOR PROTEIN"/>
    <property type="match status" value="1"/>
</dbReference>
<evidence type="ECO:0000256" key="3">
    <source>
        <dbReference type="ARBA" id="ARBA00022692"/>
    </source>
</evidence>
<feature type="transmembrane region" description="Helical" evidence="6">
    <location>
        <begin position="110"/>
        <end position="128"/>
    </location>
</feature>
<keyword evidence="4 6" id="KW-1133">Transmembrane helix</keyword>
<comment type="subcellular location">
    <subcellularLocation>
        <location evidence="1">Membrane</location>
        <topology evidence="1">Multi-pass membrane protein</topology>
    </subcellularLocation>
</comment>
<name>A0A934S8K1_9BACT</name>
<reference evidence="7" key="1">
    <citation type="submission" date="2021-01" db="EMBL/GenBank/DDBJ databases">
        <title>Modified the classification status of verrucomicrobia.</title>
        <authorList>
            <person name="Feng X."/>
        </authorList>
    </citation>
    <scope>NUCLEOTIDE SEQUENCE</scope>
    <source>
        <strain evidence="7">KCTC 22041</strain>
    </source>
</reference>
<gene>
    <name evidence="7" type="ORF">JIN85_12910</name>
</gene>
<protein>
    <submittedName>
        <fullName evidence="7">Tryptophan-rich sensory protein</fullName>
    </submittedName>
</protein>
<sequence>MNDELPGEQSFSQAAWILPSAAAILCLIAGAASGLISVEGGGVWYEKLNKPPGTPAASVFGPVWTVLYLMMGAAAGRLVHRRQWKAFWGFLIQLVLNLAWTPMFFGAHQIVPALGIIAILGLILGWTIREAEHSDKVSAYLLLPYLLWVGYATYLNAGIAWLNR</sequence>
<proteinExistence type="inferred from homology"/>
<dbReference type="AlphaFoldDB" id="A0A934S8K1"/>
<dbReference type="PIRSF" id="PIRSF005859">
    <property type="entry name" value="PBR"/>
    <property type="match status" value="1"/>
</dbReference>
<keyword evidence="5 6" id="KW-0472">Membrane</keyword>
<keyword evidence="3 6" id="KW-0812">Transmembrane</keyword>
<dbReference type="RefSeq" id="WP_200271346.1">
    <property type="nucleotide sequence ID" value="NZ_JAENIJ010000020.1"/>
</dbReference>
<evidence type="ECO:0000256" key="6">
    <source>
        <dbReference type="SAM" id="Phobius"/>
    </source>
</evidence>
<comment type="caution">
    <text evidence="7">The sequence shown here is derived from an EMBL/GenBank/DDBJ whole genome shotgun (WGS) entry which is preliminary data.</text>
</comment>
<keyword evidence="8" id="KW-1185">Reference proteome</keyword>
<dbReference type="InterPro" id="IPR038330">
    <property type="entry name" value="TspO/MBR-related_sf"/>
</dbReference>
<dbReference type="GO" id="GO:0016020">
    <property type="term" value="C:membrane"/>
    <property type="evidence" value="ECO:0007669"/>
    <property type="project" value="UniProtKB-SubCell"/>
</dbReference>
<evidence type="ECO:0000256" key="2">
    <source>
        <dbReference type="ARBA" id="ARBA00007524"/>
    </source>
</evidence>
<dbReference type="CDD" id="cd15904">
    <property type="entry name" value="TSPO_MBR"/>
    <property type="match status" value="1"/>
</dbReference>
<dbReference type="InterPro" id="IPR004307">
    <property type="entry name" value="TspO_MBR"/>
</dbReference>
<dbReference type="EMBL" id="JAENIJ010000020">
    <property type="protein sequence ID" value="MBK1883320.1"/>
    <property type="molecule type" value="Genomic_DNA"/>
</dbReference>